<protein>
    <submittedName>
        <fullName evidence="1">Uncharacterized protein</fullName>
    </submittedName>
</protein>
<dbReference type="AlphaFoldDB" id="A0A0E9QZ78"/>
<reference evidence="1" key="1">
    <citation type="submission" date="2014-11" db="EMBL/GenBank/DDBJ databases">
        <authorList>
            <person name="Amaro Gonzalez C."/>
        </authorList>
    </citation>
    <scope>NUCLEOTIDE SEQUENCE</scope>
</reference>
<reference evidence="1" key="2">
    <citation type="journal article" date="2015" name="Fish Shellfish Immunol.">
        <title>Early steps in the European eel (Anguilla anguilla)-Vibrio vulnificus interaction in the gills: Role of the RtxA13 toxin.</title>
        <authorList>
            <person name="Callol A."/>
            <person name="Pajuelo D."/>
            <person name="Ebbesson L."/>
            <person name="Teles M."/>
            <person name="MacKenzie S."/>
            <person name="Amaro C."/>
        </authorList>
    </citation>
    <scope>NUCLEOTIDE SEQUENCE</scope>
</reference>
<accession>A0A0E9QZ78</accession>
<proteinExistence type="predicted"/>
<name>A0A0E9QZ78_ANGAN</name>
<organism evidence="1">
    <name type="scientific">Anguilla anguilla</name>
    <name type="common">European freshwater eel</name>
    <name type="synonym">Muraena anguilla</name>
    <dbReference type="NCBI Taxonomy" id="7936"/>
    <lineage>
        <taxon>Eukaryota</taxon>
        <taxon>Metazoa</taxon>
        <taxon>Chordata</taxon>
        <taxon>Craniata</taxon>
        <taxon>Vertebrata</taxon>
        <taxon>Euteleostomi</taxon>
        <taxon>Actinopterygii</taxon>
        <taxon>Neopterygii</taxon>
        <taxon>Teleostei</taxon>
        <taxon>Anguilliformes</taxon>
        <taxon>Anguillidae</taxon>
        <taxon>Anguilla</taxon>
    </lineage>
</organism>
<evidence type="ECO:0000313" key="1">
    <source>
        <dbReference type="EMBL" id="JAH21782.1"/>
    </source>
</evidence>
<sequence>MICSIVCSSPQALSGLRLLSPL</sequence>
<dbReference type="EMBL" id="GBXM01086795">
    <property type="protein sequence ID" value="JAH21782.1"/>
    <property type="molecule type" value="Transcribed_RNA"/>
</dbReference>